<dbReference type="InterPro" id="IPR055754">
    <property type="entry name" value="DUF7330"/>
</dbReference>
<gene>
    <name evidence="2" type="ORF">SCP_0410660</name>
</gene>
<proteinExistence type="predicted"/>
<reference evidence="2 3" key="1">
    <citation type="journal article" date="2018" name="Sci. Rep.">
        <title>Genome sequence of the cauliflower mushroom Sparassis crispa (Hanabiratake) and its association with beneficial usage.</title>
        <authorList>
            <person name="Kiyama R."/>
            <person name="Furutani Y."/>
            <person name="Kawaguchi K."/>
            <person name="Nakanishi T."/>
        </authorList>
    </citation>
    <scope>NUCLEOTIDE SEQUENCE [LARGE SCALE GENOMIC DNA]</scope>
</reference>
<dbReference type="STRING" id="139825.A0A401GKI7"/>
<dbReference type="GeneID" id="38779598"/>
<protein>
    <recommendedName>
        <fullName evidence="1">DUF7330 domain-containing protein</fullName>
    </recommendedName>
</protein>
<sequence length="250" mass="28498">MSNCSSPDRRFFTGTESLLEQSNGSHRVKYRGAGERIAYDYALETEHNPVDVSLVLPHYRARNQPLNHRLSMYVGSEQGASIKVKICRSFMPSRTTKFRLEVFSAAHTDITIWLPSDFKGHIHRSSHCKKTSFSSGFTNRIMQNACMTQSRRPSVVSMGNRSIHHFTDLYVSADVPSYSEKENMGFTSGGFDEDEVVVYTAGHVTFRMWDIHRGEPEARCREACKRVFGLGWCAKRAPEVAIDWDFLLED</sequence>
<evidence type="ECO:0000259" key="1">
    <source>
        <dbReference type="Pfam" id="PF24016"/>
    </source>
</evidence>
<evidence type="ECO:0000313" key="3">
    <source>
        <dbReference type="Proteomes" id="UP000287166"/>
    </source>
</evidence>
<name>A0A401GKI7_9APHY</name>
<keyword evidence="3" id="KW-1185">Reference proteome</keyword>
<feature type="domain" description="DUF7330" evidence="1">
    <location>
        <begin position="42"/>
        <end position="151"/>
    </location>
</feature>
<dbReference type="RefSeq" id="XP_027613594.1">
    <property type="nucleotide sequence ID" value="XM_027757793.1"/>
</dbReference>
<comment type="caution">
    <text evidence="2">The sequence shown here is derived from an EMBL/GenBank/DDBJ whole genome shotgun (WGS) entry which is preliminary data.</text>
</comment>
<dbReference type="AlphaFoldDB" id="A0A401GKI7"/>
<dbReference type="OrthoDB" id="3177929at2759"/>
<evidence type="ECO:0000313" key="2">
    <source>
        <dbReference type="EMBL" id="GBE82681.1"/>
    </source>
</evidence>
<dbReference type="InParanoid" id="A0A401GKI7"/>
<dbReference type="Proteomes" id="UP000287166">
    <property type="component" value="Unassembled WGS sequence"/>
</dbReference>
<dbReference type="Pfam" id="PF24016">
    <property type="entry name" value="DUF7330"/>
    <property type="match status" value="1"/>
</dbReference>
<organism evidence="2 3">
    <name type="scientific">Sparassis crispa</name>
    <dbReference type="NCBI Taxonomy" id="139825"/>
    <lineage>
        <taxon>Eukaryota</taxon>
        <taxon>Fungi</taxon>
        <taxon>Dikarya</taxon>
        <taxon>Basidiomycota</taxon>
        <taxon>Agaricomycotina</taxon>
        <taxon>Agaricomycetes</taxon>
        <taxon>Polyporales</taxon>
        <taxon>Sparassidaceae</taxon>
        <taxon>Sparassis</taxon>
    </lineage>
</organism>
<dbReference type="EMBL" id="BFAD01000004">
    <property type="protein sequence ID" value="GBE82681.1"/>
    <property type="molecule type" value="Genomic_DNA"/>
</dbReference>
<accession>A0A401GKI7</accession>